<dbReference type="Pfam" id="PF07484">
    <property type="entry name" value="Collar"/>
    <property type="match status" value="1"/>
</dbReference>
<evidence type="ECO:0000313" key="2">
    <source>
        <dbReference type="EMBL" id="SFK95209.1"/>
    </source>
</evidence>
<evidence type="ECO:0000259" key="1">
    <source>
        <dbReference type="Pfam" id="PF07484"/>
    </source>
</evidence>
<gene>
    <name evidence="2" type="ORF">SAMN05216302_102232</name>
</gene>
<sequence>MVSHHSHRFILSVAIAVSLFFGVLTSNKAQACSAEPLIGSMCVFAGNFAPRGWAFANGQLLPISENQALFSILGTSYGGDGRNTFALPDTRGRSVIGAGHGPGLSDYRLGQQGGVETVTLTQAQLPVITPTVTVHAQNGAGNNADPTNTVWSVLSRQNIYSNAAPNVTMNPSAVTVNAFGEGQSHENRPPYVAMNWIIALQGIFPSRN</sequence>
<accession>A0A1I4DQJ0</accession>
<dbReference type="OrthoDB" id="8613813at2"/>
<dbReference type="RefSeq" id="WP_090700950.1">
    <property type="nucleotide sequence ID" value="NZ_FOSP01000022.1"/>
</dbReference>
<dbReference type="EMBL" id="FOSP01000022">
    <property type="protein sequence ID" value="SFK95209.1"/>
    <property type="molecule type" value="Genomic_DNA"/>
</dbReference>
<proteinExistence type="predicted"/>
<dbReference type="Proteomes" id="UP000199533">
    <property type="component" value="Unassembled WGS sequence"/>
</dbReference>
<feature type="domain" description="Phage tail collar" evidence="1">
    <location>
        <begin position="39"/>
        <end position="94"/>
    </location>
</feature>
<dbReference type="Gene3D" id="3.90.1340.10">
    <property type="entry name" value="Phage tail collar domain"/>
    <property type="match status" value="1"/>
</dbReference>
<dbReference type="InterPro" id="IPR037053">
    <property type="entry name" value="Phage_tail_collar_dom_sf"/>
</dbReference>
<name>A0A1I4DQJ0_9PROT</name>
<keyword evidence="3" id="KW-1185">Reference proteome</keyword>
<dbReference type="STRING" id="52441.SAMN05216302_102232"/>
<protein>
    <submittedName>
        <fullName evidence="2">Microcystin-dependent protein</fullName>
    </submittedName>
</protein>
<dbReference type="InterPro" id="IPR011083">
    <property type="entry name" value="Phage_tail_collar_dom"/>
</dbReference>
<reference evidence="3" key="1">
    <citation type="submission" date="2016-10" db="EMBL/GenBank/DDBJ databases">
        <authorList>
            <person name="Varghese N."/>
            <person name="Submissions S."/>
        </authorList>
    </citation>
    <scope>NUCLEOTIDE SEQUENCE [LARGE SCALE GENOMIC DNA]</scope>
    <source>
        <strain evidence="3">Nm69</strain>
    </source>
</reference>
<organism evidence="2 3">
    <name type="scientific">Nitrosomonas aestuarii</name>
    <dbReference type="NCBI Taxonomy" id="52441"/>
    <lineage>
        <taxon>Bacteria</taxon>
        <taxon>Pseudomonadati</taxon>
        <taxon>Pseudomonadota</taxon>
        <taxon>Betaproteobacteria</taxon>
        <taxon>Nitrosomonadales</taxon>
        <taxon>Nitrosomonadaceae</taxon>
        <taxon>Nitrosomonas</taxon>
    </lineage>
</organism>
<dbReference type="SUPFAM" id="SSF88874">
    <property type="entry name" value="Receptor-binding domain of short tail fibre protein gp12"/>
    <property type="match status" value="1"/>
</dbReference>
<evidence type="ECO:0000313" key="3">
    <source>
        <dbReference type="Proteomes" id="UP000199533"/>
    </source>
</evidence>
<dbReference type="AlphaFoldDB" id="A0A1I4DQJ0"/>